<keyword evidence="3" id="KW-0812">Transmembrane</keyword>
<keyword evidence="8" id="KW-0449">Lipoprotein</keyword>
<dbReference type="GO" id="GO:0030431">
    <property type="term" value="P:sleep"/>
    <property type="evidence" value="ECO:0007669"/>
    <property type="project" value="InterPro"/>
</dbReference>
<comment type="subcellular location">
    <subcellularLocation>
        <location evidence="1">Membrane</location>
        <topology evidence="1">Lipid-anchor</topology>
        <topology evidence="1">GPI-anchor</topology>
    </subcellularLocation>
</comment>
<dbReference type="GO" id="GO:0098552">
    <property type="term" value="C:side of membrane"/>
    <property type="evidence" value="ECO:0007669"/>
    <property type="project" value="UniProtKB-KW"/>
</dbReference>
<reference evidence="10" key="1">
    <citation type="submission" date="2014-03" db="EMBL/GenBank/DDBJ databases">
        <authorList>
            <person name="Aksoy S."/>
            <person name="Warren W."/>
            <person name="Wilson R.K."/>
        </authorList>
    </citation>
    <scope>NUCLEOTIDE SEQUENCE [LARGE SCALE GENOMIC DNA]</scope>
    <source>
        <strain evidence="10">IAEA</strain>
    </source>
</reference>
<keyword evidence="6" id="KW-0472">Membrane</keyword>
<dbReference type="Proteomes" id="UP000092445">
    <property type="component" value="Unassembled WGS sequence"/>
</dbReference>
<dbReference type="Pfam" id="PF17064">
    <property type="entry name" value="QVR"/>
    <property type="match status" value="1"/>
</dbReference>
<evidence type="ECO:0000313" key="10">
    <source>
        <dbReference type="Proteomes" id="UP000092445"/>
    </source>
</evidence>
<proteinExistence type="predicted"/>
<dbReference type="AlphaFoldDB" id="A0A1A9ZDC0"/>
<evidence type="ECO:0000256" key="1">
    <source>
        <dbReference type="ARBA" id="ARBA00004589"/>
    </source>
</evidence>
<keyword evidence="7" id="KW-0325">Glycoprotein</keyword>
<accession>A0A1A9ZDC0</accession>
<keyword evidence="2" id="KW-0336">GPI-anchor</keyword>
<sequence length="161" mass="17876">MPSVCIFERFCFKSAPYTKRPIFYIISQFVAGTAIKCYVCNSHKDANCALEIPPDNLLKDCQEDYPTRGKGIPTYCRKITQIIEFSVNNLPPDSRVIRTCGFQNQTSTNYCYQRAGFGGRQVVCSCDTDNCNAVAGLQSTTMVVVVTSLFVGLASILKQLI</sequence>
<dbReference type="VEuPathDB" id="VectorBase:GPAI011271"/>
<protein>
    <submittedName>
        <fullName evidence="9">Uncharacterized protein</fullName>
    </submittedName>
</protein>
<dbReference type="PANTHER" id="PTHR33562">
    <property type="entry name" value="ATILLA, ISOFORM B-RELATED-RELATED"/>
    <property type="match status" value="1"/>
</dbReference>
<dbReference type="STRING" id="7398.A0A1A9ZDC0"/>
<evidence type="ECO:0000256" key="7">
    <source>
        <dbReference type="ARBA" id="ARBA00023180"/>
    </source>
</evidence>
<dbReference type="PANTHER" id="PTHR33562:SF14">
    <property type="entry name" value="PROTEIN QUIVER"/>
    <property type="match status" value="1"/>
</dbReference>
<dbReference type="InterPro" id="IPR050975">
    <property type="entry name" value="Sleep_regulator"/>
</dbReference>
<reference evidence="9" key="2">
    <citation type="submission" date="2020-05" db="UniProtKB">
        <authorList>
            <consortium name="EnsemblMetazoa"/>
        </authorList>
    </citation>
    <scope>IDENTIFICATION</scope>
    <source>
        <strain evidence="9">IAEA</strain>
    </source>
</reference>
<evidence type="ECO:0000256" key="4">
    <source>
        <dbReference type="ARBA" id="ARBA00022729"/>
    </source>
</evidence>
<keyword evidence="5" id="KW-1133">Transmembrane helix</keyword>
<dbReference type="EnsemblMetazoa" id="GPAI011271-RA">
    <property type="protein sequence ID" value="GPAI011271-PA"/>
    <property type="gene ID" value="GPAI011271"/>
</dbReference>
<dbReference type="InterPro" id="IPR031424">
    <property type="entry name" value="QVR-like"/>
</dbReference>
<keyword evidence="4" id="KW-0732">Signal</keyword>
<evidence type="ECO:0000256" key="3">
    <source>
        <dbReference type="ARBA" id="ARBA00022692"/>
    </source>
</evidence>
<dbReference type="GO" id="GO:0032222">
    <property type="term" value="P:regulation of synaptic transmission, cholinergic"/>
    <property type="evidence" value="ECO:0007669"/>
    <property type="project" value="InterPro"/>
</dbReference>
<evidence type="ECO:0000256" key="5">
    <source>
        <dbReference type="ARBA" id="ARBA00022989"/>
    </source>
</evidence>
<dbReference type="SUPFAM" id="SSF57302">
    <property type="entry name" value="Snake toxin-like"/>
    <property type="match status" value="1"/>
</dbReference>
<name>A0A1A9ZDC0_GLOPL</name>
<keyword evidence="10" id="KW-1185">Reference proteome</keyword>
<evidence type="ECO:0000256" key="8">
    <source>
        <dbReference type="ARBA" id="ARBA00023288"/>
    </source>
</evidence>
<evidence type="ECO:0000256" key="6">
    <source>
        <dbReference type="ARBA" id="ARBA00023136"/>
    </source>
</evidence>
<evidence type="ECO:0000313" key="9">
    <source>
        <dbReference type="EnsemblMetazoa" id="GPAI011271-PA"/>
    </source>
</evidence>
<dbReference type="InterPro" id="IPR045860">
    <property type="entry name" value="Snake_toxin-like_sf"/>
</dbReference>
<organism evidence="9 10">
    <name type="scientific">Glossina pallidipes</name>
    <name type="common">Tsetse fly</name>
    <dbReference type="NCBI Taxonomy" id="7398"/>
    <lineage>
        <taxon>Eukaryota</taxon>
        <taxon>Metazoa</taxon>
        <taxon>Ecdysozoa</taxon>
        <taxon>Arthropoda</taxon>
        <taxon>Hexapoda</taxon>
        <taxon>Insecta</taxon>
        <taxon>Pterygota</taxon>
        <taxon>Neoptera</taxon>
        <taxon>Endopterygota</taxon>
        <taxon>Diptera</taxon>
        <taxon>Brachycera</taxon>
        <taxon>Muscomorpha</taxon>
        <taxon>Hippoboscoidea</taxon>
        <taxon>Glossinidae</taxon>
        <taxon>Glossina</taxon>
    </lineage>
</organism>
<evidence type="ECO:0000256" key="2">
    <source>
        <dbReference type="ARBA" id="ARBA00022622"/>
    </source>
</evidence>